<dbReference type="Proteomes" id="UP000217790">
    <property type="component" value="Unassembled WGS sequence"/>
</dbReference>
<proteinExistence type="predicted"/>
<dbReference type="EMBL" id="KZ293656">
    <property type="protein sequence ID" value="PBK93367.1"/>
    <property type="molecule type" value="Genomic_DNA"/>
</dbReference>
<evidence type="ECO:0000313" key="2">
    <source>
        <dbReference type="Proteomes" id="UP000217790"/>
    </source>
</evidence>
<accession>A0A2H3DW82</accession>
<dbReference type="InParanoid" id="A0A2H3DW82"/>
<reference evidence="2" key="1">
    <citation type="journal article" date="2017" name="Nat. Ecol. Evol.">
        <title>Genome expansion and lineage-specific genetic innovations in the forest pathogenic fungi Armillaria.</title>
        <authorList>
            <person name="Sipos G."/>
            <person name="Prasanna A.N."/>
            <person name="Walter M.C."/>
            <person name="O'Connor E."/>
            <person name="Balint B."/>
            <person name="Krizsan K."/>
            <person name="Kiss B."/>
            <person name="Hess J."/>
            <person name="Varga T."/>
            <person name="Slot J."/>
            <person name="Riley R."/>
            <person name="Boka B."/>
            <person name="Rigling D."/>
            <person name="Barry K."/>
            <person name="Lee J."/>
            <person name="Mihaltcheva S."/>
            <person name="LaButti K."/>
            <person name="Lipzen A."/>
            <person name="Waldron R."/>
            <person name="Moloney N.M."/>
            <person name="Sperisen C."/>
            <person name="Kredics L."/>
            <person name="Vagvoelgyi C."/>
            <person name="Patrignani A."/>
            <person name="Fitzpatrick D."/>
            <person name="Nagy I."/>
            <person name="Doyle S."/>
            <person name="Anderson J.B."/>
            <person name="Grigoriev I.V."/>
            <person name="Gueldener U."/>
            <person name="Muensterkoetter M."/>
            <person name="Nagy L.G."/>
        </authorList>
    </citation>
    <scope>NUCLEOTIDE SEQUENCE [LARGE SCALE GENOMIC DNA]</scope>
    <source>
        <strain evidence="2">Ar21-2</strain>
    </source>
</reference>
<sequence length="88" mass="9679">MSPSTTINAKEPCRHHHHHRGLVCMHGEQGTLSNDALLAIVSITLVHSLSPATLRASLIILTTMVPVHRHYSSHPPLSRHHPIPPLSK</sequence>
<dbReference type="AlphaFoldDB" id="A0A2H3DW82"/>
<protein>
    <submittedName>
        <fullName evidence="1">Uncharacterized protein</fullName>
    </submittedName>
</protein>
<keyword evidence="2" id="KW-1185">Reference proteome</keyword>
<organism evidence="1 2">
    <name type="scientific">Armillaria gallica</name>
    <name type="common">Bulbous honey fungus</name>
    <name type="synonym">Armillaria bulbosa</name>
    <dbReference type="NCBI Taxonomy" id="47427"/>
    <lineage>
        <taxon>Eukaryota</taxon>
        <taxon>Fungi</taxon>
        <taxon>Dikarya</taxon>
        <taxon>Basidiomycota</taxon>
        <taxon>Agaricomycotina</taxon>
        <taxon>Agaricomycetes</taxon>
        <taxon>Agaricomycetidae</taxon>
        <taxon>Agaricales</taxon>
        <taxon>Marasmiineae</taxon>
        <taxon>Physalacriaceae</taxon>
        <taxon>Armillaria</taxon>
    </lineage>
</organism>
<evidence type="ECO:0000313" key="1">
    <source>
        <dbReference type="EMBL" id="PBK93367.1"/>
    </source>
</evidence>
<name>A0A2H3DW82_ARMGA</name>
<gene>
    <name evidence="1" type="ORF">ARMGADRAFT_122517</name>
</gene>